<dbReference type="OMA" id="CYPIAPN"/>
<dbReference type="InterPro" id="IPR001296">
    <property type="entry name" value="Glyco_trans_1"/>
</dbReference>
<evidence type="ECO:0000313" key="9">
    <source>
        <dbReference type="EMBL" id="ESN94137.1"/>
    </source>
</evidence>
<reference evidence="11" key="1">
    <citation type="submission" date="2012-12" db="EMBL/GenBank/DDBJ databases">
        <authorList>
            <person name="Hellsten U."/>
            <person name="Grimwood J."/>
            <person name="Chapman J.A."/>
            <person name="Shapiro H."/>
            <person name="Aerts A."/>
            <person name="Otillar R.P."/>
            <person name="Terry A.Y."/>
            <person name="Boore J.L."/>
            <person name="Simakov O."/>
            <person name="Marletaz F."/>
            <person name="Cho S.-J."/>
            <person name="Edsinger-Gonzales E."/>
            <person name="Havlak P."/>
            <person name="Kuo D.-H."/>
            <person name="Larsson T."/>
            <person name="Lv J."/>
            <person name="Arendt D."/>
            <person name="Savage R."/>
            <person name="Osoegawa K."/>
            <person name="de Jong P."/>
            <person name="Lindberg D.R."/>
            <person name="Seaver E.C."/>
            <person name="Weisblat D.A."/>
            <person name="Putnam N.H."/>
            <person name="Grigoriev I.V."/>
            <person name="Rokhsar D.S."/>
        </authorList>
    </citation>
    <scope>NUCLEOTIDE SEQUENCE</scope>
</reference>
<dbReference type="FunCoup" id="T1FNL1">
    <property type="interactions" value="622"/>
</dbReference>
<keyword evidence="11" id="KW-1185">Reference proteome</keyword>
<dbReference type="InterPro" id="IPR022701">
    <property type="entry name" value="QTMAN_N"/>
</dbReference>
<evidence type="ECO:0000256" key="3">
    <source>
        <dbReference type="ARBA" id="ARBA00022679"/>
    </source>
</evidence>
<sequence length="379" mass="44345">MAKILLIEPFYGGSHKQLIDLLFENVLHCGLYTQTAKKWHWRSRTSALHFADVIPFSQTYEILFCSSVLNLTELVALRPDLYKLKKIIYFHENQLVYPVRKQQERDFQYGYNQILSCLVADVILFNSDFNRTSFLGNIKKFFKLMPDYRPMNIEQKIMNKCRTLYFPVELINGIKRILPDVIYEENDVVSSSNILKKDNPSDKVSIDNSPLKIVWPHRWEHDKNPQLFLKTLKSLTFKGLNFDVYILGQSFSETDMFDDDKKVLERHIKHCGFVASKEDYFKILSTCDVVISTAVHEFFGVAMIEAAYLGCFPLVPNILVYPEIFPTECLYKNEVDLIGKLESFCQNPKAVRNSNVKIDFQRFSWDSLKNDYFELLNVK</sequence>
<dbReference type="Gene3D" id="3.40.50.2000">
    <property type="entry name" value="Glycogen Phosphorylase B"/>
    <property type="match status" value="1"/>
</dbReference>
<dbReference type="PANTHER" id="PTHR13615">
    <property type="entry name" value="GLYCOSYLTRANSFERASE-LIKE 1"/>
    <property type="match status" value="1"/>
</dbReference>
<evidence type="ECO:0000259" key="7">
    <source>
        <dbReference type="Pfam" id="PF00534"/>
    </source>
</evidence>
<dbReference type="GO" id="GO:0016438">
    <property type="term" value="F:tRNA-queuosine(34) beta-mannosyltransferase activity"/>
    <property type="evidence" value="ECO:0007669"/>
    <property type="project" value="UniProtKB-EC"/>
</dbReference>
<evidence type="ECO:0000313" key="11">
    <source>
        <dbReference type="Proteomes" id="UP000015101"/>
    </source>
</evidence>
<comment type="similarity">
    <text evidence="1">Belongs to the glycosyltransferase group 1 family. Glycosyltransferase 4 subfamily.</text>
</comment>
<evidence type="ECO:0000259" key="8">
    <source>
        <dbReference type="Pfam" id="PF12038"/>
    </source>
</evidence>
<dbReference type="CDD" id="cd01635">
    <property type="entry name" value="Glycosyltransferase_GTB-type"/>
    <property type="match status" value="1"/>
</dbReference>
<dbReference type="AlphaFoldDB" id="T1FNL1"/>
<dbReference type="CTD" id="20210408"/>
<evidence type="ECO:0000256" key="2">
    <source>
        <dbReference type="ARBA" id="ARBA00022676"/>
    </source>
</evidence>
<dbReference type="Pfam" id="PF12038">
    <property type="entry name" value="QTMAN_N"/>
    <property type="match status" value="1"/>
</dbReference>
<dbReference type="RefSeq" id="XP_009027865.1">
    <property type="nucleotide sequence ID" value="XM_009029617.1"/>
</dbReference>
<dbReference type="HOGENOM" id="CLU_033439_1_0_1"/>
<proteinExistence type="inferred from homology"/>
<dbReference type="Pfam" id="PF00534">
    <property type="entry name" value="Glycos_transf_1"/>
    <property type="match status" value="1"/>
</dbReference>
<protein>
    <recommendedName>
        <fullName evidence="5">tRNA-queuosine alpha-mannosyltransferase</fullName>
        <ecNumber evidence="4">2.4.1.110</ecNumber>
    </recommendedName>
</protein>
<dbReference type="SUPFAM" id="SSF53756">
    <property type="entry name" value="UDP-Glycosyltransferase/glycogen phosphorylase"/>
    <property type="match status" value="1"/>
</dbReference>
<evidence type="ECO:0000256" key="4">
    <source>
        <dbReference type="ARBA" id="ARBA00044517"/>
    </source>
</evidence>
<evidence type="ECO:0000256" key="1">
    <source>
        <dbReference type="ARBA" id="ARBA00009481"/>
    </source>
</evidence>
<keyword evidence="3" id="KW-0808">Transferase</keyword>
<evidence type="ECO:0000256" key="5">
    <source>
        <dbReference type="ARBA" id="ARBA00044539"/>
    </source>
</evidence>
<dbReference type="EMBL" id="AMQM01007152">
    <property type="status" value="NOT_ANNOTATED_CDS"/>
    <property type="molecule type" value="Genomic_DNA"/>
</dbReference>
<organism evidence="10 11">
    <name type="scientific">Helobdella robusta</name>
    <name type="common">Californian leech</name>
    <dbReference type="NCBI Taxonomy" id="6412"/>
    <lineage>
        <taxon>Eukaryota</taxon>
        <taxon>Metazoa</taxon>
        <taxon>Spiralia</taxon>
        <taxon>Lophotrochozoa</taxon>
        <taxon>Annelida</taxon>
        <taxon>Clitellata</taxon>
        <taxon>Hirudinea</taxon>
        <taxon>Rhynchobdellida</taxon>
        <taxon>Glossiphoniidae</taxon>
        <taxon>Helobdella</taxon>
    </lineage>
</organism>
<feature type="domain" description="tRNA-queuosine alpha-mannosyltransferase N-terminal" evidence="8">
    <location>
        <begin position="3"/>
        <end position="168"/>
    </location>
</feature>
<reference evidence="9 11" key="2">
    <citation type="journal article" date="2013" name="Nature">
        <title>Insights into bilaterian evolution from three spiralian genomes.</title>
        <authorList>
            <person name="Simakov O."/>
            <person name="Marletaz F."/>
            <person name="Cho S.J."/>
            <person name="Edsinger-Gonzales E."/>
            <person name="Havlak P."/>
            <person name="Hellsten U."/>
            <person name="Kuo D.H."/>
            <person name="Larsson T."/>
            <person name="Lv J."/>
            <person name="Arendt D."/>
            <person name="Savage R."/>
            <person name="Osoegawa K."/>
            <person name="de Jong P."/>
            <person name="Grimwood J."/>
            <person name="Chapman J.A."/>
            <person name="Shapiro H."/>
            <person name="Aerts A."/>
            <person name="Otillar R.P."/>
            <person name="Terry A.Y."/>
            <person name="Boore J.L."/>
            <person name="Grigoriev I.V."/>
            <person name="Lindberg D.R."/>
            <person name="Seaver E.C."/>
            <person name="Weisblat D.A."/>
            <person name="Putnam N.H."/>
            <person name="Rokhsar D.S."/>
        </authorList>
    </citation>
    <scope>NUCLEOTIDE SEQUENCE</scope>
</reference>
<evidence type="ECO:0000256" key="6">
    <source>
        <dbReference type="ARBA" id="ARBA00048439"/>
    </source>
</evidence>
<feature type="domain" description="Glycosyl transferase family 1" evidence="7">
    <location>
        <begin position="201"/>
        <end position="325"/>
    </location>
</feature>
<dbReference type="OrthoDB" id="10032790at2759"/>
<dbReference type="GeneID" id="20210408"/>
<comment type="catalytic activity">
    <reaction evidence="6">
        <text>queuosine(34) in tRNA(Asp) + GDP-alpha-D-mannose = O-4''-alpha-D-mannosylqueuosine(34) in tRNA(Asp) + GDP + H(+)</text>
        <dbReference type="Rhea" id="RHEA:12885"/>
        <dbReference type="Rhea" id="RHEA-COMP:18572"/>
        <dbReference type="Rhea" id="RHEA-COMP:18581"/>
        <dbReference type="ChEBI" id="CHEBI:15378"/>
        <dbReference type="ChEBI" id="CHEBI:57527"/>
        <dbReference type="ChEBI" id="CHEBI:58189"/>
        <dbReference type="ChEBI" id="CHEBI:194431"/>
        <dbReference type="ChEBI" id="CHEBI:194442"/>
        <dbReference type="EC" id="2.4.1.110"/>
    </reaction>
    <physiologicalReaction direction="left-to-right" evidence="6">
        <dbReference type="Rhea" id="RHEA:12886"/>
    </physiologicalReaction>
</comment>
<accession>T1FNL1</accession>
<dbReference type="EC" id="2.4.1.110" evidence="4"/>
<dbReference type="InParanoid" id="T1FNL1"/>
<dbReference type="Proteomes" id="UP000015101">
    <property type="component" value="Unassembled WGS sequence"/>
</dbReference>
<dbReference type="PANTHER" id="PTHR13615:SF3">
    <property type="entry name" value="GLYCOSYLTRANSFERASE-LIKE DOMAIN-CONTAINING PROTEIN 1"/>
    <property type="match status" value="1"/>
</dbReference>
<keyword evidence="2" id="KW-0328">Glycosyltransferase</keyword>
<gene>
    <name evidence="10" type="primary">20210408</name>
    <name evidence="9" type="ORF">HELRODRAFT_186042</name>
</gene>
<dbReference type="InterPro" id="IPR051862">
    <property type="entry name" value="GT-like_domain_containing_1"/>
</dbReference>
<dbReference type="EMBL" id="KB097572">
    <property type="protein sequence ID" value="ESN94137.1"/>
    <property type="molecule type" value="Genomic_DNA"/>
</dbReference>
<reference evidence="10" key="3">
    <citation type="submission" date="2015-06" db="UniProtKB">
        <authorList>
            <consortium name="EnsemblMetazoa"/>
        </authorList>
    </citation>
    <scope>IDENTIFICATION</scope>
</reference>
<dbReference type="EnsemblMetazoa" id="HelroT186042">
    <property type="protein sequence ID" value="HelroP186042"/>
    <property type="gene ID" value="HelroG186042"/>
</dbReference>
<dbReference type="STRING" id="6412.T1FNL1"/>
<dbReference type="KEGG" id="hro:HELRODRAFT_186042"/>
<dbReference type="eggNOG" id="ENOG502QQJ3">
    <property type="taxonomic scope" value="Eukaryota"/>
</dbReference>
<name>T1FNL1_HELRO</name>
<evidence type="ECO:0000313" key="10">
    <source>
        <dbReference type="EnsemblMetazoa" id="HelroP186042"/>
    </source>
</evidence>